<sequence length="305" mass="33230">MFNLLNTLVEKNRVYGAEGKLASYIPALLKANPNDLGVCVVDLHGNEYSAGECDTKFTIQSISKVVTLILALRDNGRKNVFKKVNVEPTGMGFNSIVNLEVTQSDRPYNPMINAGAIVTTSLIGGETEEEKLNKIIDFLKRATNNDDITVNEEVYISEKETGDRNRSLAYFMKSNGILTGNVEEILDLYFKQCSIEITARDLARFGAVLANEGVTPWGDERLMSREVCRIVKTIMVTCGMYDASGEFAVHVGIPAKSGVGGGTLATVPRRYGIGIFGPSLDSKGNSIAGLKVIKDLSDELDLSIF</sequence>
<evidence type="ECO:0000313" key="8">
    <source>
        <dbReference type="EMBL" id="USS01993.1"/>
    </source>
</evidence>
<evidence type="ECO:0000313" key="10">
    <source>
        <dbReference type="Proteomes" id="UP001055437"/>
    </source>
</evidence>
<dbReference type="RefSeq" id="WP_066677169.1">
    <property type="nucleotide sequence ID" value="NZ_CABMIZ010000023.1"/>
</dbReference>
<reference evidence="7 9" key="1">
    <citation type="submission" date="2017-09" db="EMBL/GenBank/DDBJ databases">
        <authorList>
            <person name="Thomas P."/>
            <person name="Seyboldt C."/>
        </authorList>
    </citation>
    <scope>NUCLEOTIDE SEQUENCE [LARGE SCALE GENOMIC DNA]</scope>
    <source>
        <strain evidence="7 9">DSM 7534</strain>
    </source>
</reference>
<dbReference type="KEGG" id="csep:CP523_13700"/>
<feature type="binding site" evidence="6">
    <location>
        <position position="158"/>
    </location>
    <ligand>
        <name>substrate</name>
    </ligand>
</feature>
<name>A0A9N7JMD5_CLOSE</name>
<proteinExistence type="inferred from homology"/>
<dbReference type="PANTHER" id="PTHR12544">
    <property type="entry name" value="GLUTAMINASE"/>
    <property type="match status" value="1"/>
</dbReference>
<dbReference type="InterPro" id="IPR015868">
    <property type="entry name" value="Glutaminase"/>
</dbReference>
<comment type="subunit">
    <text evidence="2 6">Homotetramer.</text>
</comment>
<dbReference type="GO" id="GO:0004359">
    <property type="term" value="F:glutaminase activity"/>
    <property type="evidence" value="ECO:0007669"/>
    <property type="project" value="UniProtKB-UniRule"/>
</dbReference>
<organism evidence="7 9">
    <name type="scientific">Clostridium septicum</name>
    <dbReference type="NCBI Taxonomy" id="1504"/>
    <lineage>
        <taxon>Bacteria</taxon>
        <taxon>Bacillati</taxon>
        <taxon>Bacillota</taxon>
        <taxon>Clostridia</taxon>
        <taxon>Eubacteriales</taxon>
        <taxon>Clostridiaceae</taxon>
        <taxon>Clostridium</taxon>
    </lineage>
</organism>
<evidence type="ECO:0000313" key="7">
    <source>
        <dbReference type="EMBL" id="AYE35398.1"/>
    </source>
</evidence>
<dbReference type="FunFam" id="3.40.710.10:FF:000005">
    <property type="entry name" value="Glutaminase"/>
    <property type="match status" value="1"/>
</dbReference>
<dbReference type="Proteomes" id="UP001055437">
    <property type="component" value="Chromosome"/>
</dbReference>
<evidence type="ECO:0000313" key="9">
    <source>
        <dbReference type="Proteomes" id="UP000280586"/>
    </source>
</evidence>
<dbReference type="GO" id="GO:0006543">
    <property type="term" value="P:L-glutamine catabolic process"/>
    <property type="evidence" value="ECO:0007669"/>
    <property type="project" value="TreeGrafter"/>
</dbReference>
<dbReference type="EMBL" id="CP099799">
    <property type="protein sequence ID" value="USS01993.1"/>
    <property type="molecule type" value="Genomic_DNA"/>
</dbReference>
<feature type="binding site" evidence="6">
    <location>
        <position position="165"/>
    </location>
    <ligand>
        <name>substrate</name>
    </ligand>
</feature>
<accession>A0A9N7JMD5</accession>
<keyword evidence="4 6" id="KW-0378">Hydrolase</keyword>
<dbReference type="PANTHER" id="PTHR12544:SF29">
    <property type="entry name" value="GLUTAMINASE"/>
    <property type="match status" value="1"/>
</dbReference>
<dbReference type="AlphaFoldDB" id="A0A9N7JMD5"/>
<feature type="binding site" evidence="6">
    <location>
        <position position="189"/>
    </location>
    <ligand>
        <name>substrate</name>
    </ligand>
</feature>
<dbReference type="Pfam" id="PF04960">
    <property type="entry name" value="Glutaminase"/>
    <property type="match status" value="1"/>
</dbReference>
<evidence type="ECO:0000256" key="3">
    <source>
        <dbReference type="ARBA" id="ARBA00012918"/>
    </source>
</evidence>
<dbReference type="GO" id="GO:0006537">
    <property type="term" value="P:glutamate biosynthetic process"/>
    <property type="evidence" value="ECO:0007669"/>
    <property type="project" value="TreeGrafter"/>
</dbReference>
<feature type="binding site" evidence="6">
    <location>
        <position position="241"/>
    </location>
    <ligand>
        <name>substrate</name>
    </ligand>
</feature>
<reference evidence="8" key="2">
    <citation type="submission" date="2022-06" db="EMBL/GenBank/DDBJ databases">
        <authorList>
            <person name="Holder M.E."/>
            <person name="Ajami N.J."/>
            <person name="Petrosino J.F."/>
        </authorList>
    </citation>
    <scope>NUCLEOTIDE SEQUENCE</scope>
    <source>
        <strain evidence="8">RMA 8861</strain>
    </source>
</reference>
<dbReference type="SUPFAM" id="SSF56601">
    <property type="entry name" value="beta-lactamase/transpeptidase-like"/>
    <property type="match status" value="1"/>
</dbReference>
<evidence type="ECO:0000256" key="4">
    <source>
        <dbReference type="ARBA" id="ARBA00022801"/>
    </source>
</evidence>
<dbReference type="EMBL" id="CP023671">
    <property type="protein sequence ID" value="AYE35398.1"/>
    <property type="molecule type" value="Genomic_DNA"/>
</dbReference>
<dbReference type="NCBIfam" id="TIGR03814">
    <property type="entry name" value="Gln_ase"/>
    <property type="match status" value="1"/>
</dbReference>
<dbReference type="Proteomes" id="UP000280586">
    <property type="component" value="Chromosome"/>
</dbReference>
<feature type="binding site" evidence="6">
    <location>
        <position position="259"/>
    </location>
    <ligand>
        <name>substrate</name>
    </ligand>
</feature>
<dbReference type="OrthoDB" id="9788822at2"/>
<comment type="catalytic activity">
    <reaction evidence="5 6">
        <text>L-glutamine + H2O = L-glutamate + NH4(+)</text>
        <dbReference type="Rhea" id="RHEA:15889"/>
        <dbReference type="ChEBI" id="CHEBI:15377"/>
        <dbReference type="ChEBI" id="CHEBI:28938"/>
        <dbReference type="ChEBI" id="CHEBI:29985"/>
        <dbReference type="ChEBI" id="CHEBI:58359"/>
        <dbReference type="EC" id="3.5.1.2"/>
    </reaction>
</comment>
<evidence type="ECO:0000256" key="1">
    <source>
        <dbReference type="ARBA" id="ARBA00011076"/>
    </source>
</evidence>
<evidence type="ECO:0000256" key="2">
    <source>
        <dbReference type="ARBA" id="ARBA00011881"/>
    </source>
</evidence>
<protein>
    <recommendedName>
        <fullName evidence="3 6">Glutaminase</fullName>
        <ecNumber evidence="3 6">3.5.1.2</ecNumber>
    </recommendedName>
</protein>
<evidence type="ECO:0000256" key="5">
    <source>
        <dbReference type="ARBA" id="ARBA00049534"/>
    </source>
</evidence>
<feature type="binding site" evidence="6">
    <location>
        <position position="113"/>
    </location>
    <ligand>
        <name>substrate</name>
    </ligand>
</feature>
<dbReference type="HAMAP" id="MF_00313">
    <property type="entry name" value="Glutaminase"/>
    <property type="match status" value="1"/>
</dbReference>
<keyword evidence="6" id="KW-0007">Acetylation</keyword>
<dbReference type="GeneID" id="303561739"/>
<dbReference type="Gene3D" id="3.40.710.10">
    <property type="entry name" value="DD-peptidase/beta-lactamase superfamily"/>
    <property type="match status" value="1"/>
</dbReference>
<evidence type="ECO:0000256" key="6">
    <source>
        <dbReference type="HAMAP-Rule" id="MF_00313"/>
    </source>
</evidence>
<gene>
    <name evidence="6 7" type="primary">glsA</name>
    <name evidence="7" type="ORF">CP523_13700</name>
    <name evidence="8" type="ORF">NH397_06090</name>
</gene>
<comment type="similarity">
    <text evidence="1 6">Belongs to the glutaminase family.</text>
</comment>
<keyword evidence="10" id="KW-1185">Reference proteome</keyword>
<dbReference type="EC" id="3.5.1.2" evidence="3 6"/>
<dbReference type="InterPro" id="IPR012338">
    <property type="entry name" value="Beta-lactam/transpept-like"/>
</dbReference>
<feature type="binding site" evidence="6">
    <location>
        <position position="61"/>
    </location>
    <ligand>
        <name>substrate</name>
    </ligand>
</feature>